<dbReference type="PANTHER" id="PTHR13475">
    <property type="entry name" value="NEUGRIN"/>
    <property type="match status" value="1"/>
</dbReference>
<evidence type="ECO:0000256" key="4">
    <source>
        <dbReference type="ARBA" id="ARBA00013566"/>
    </source>
</evidence>
<sequence>MGGAGHTSLKPARANGIRETIERSTRGGGARRANGIAGSVQAELGKRRENRERELWQSQKSALAAKFGAQGWAPRKRLSPDALEGIRALHAQYPEIYTTPVLADQFKVSPEAVRRILKSKWRPNEEEEADRRQRWDKRGESIWSQMVELGIKPPKKWREMGIGTDMADSTKTKKQNGPKYEAQRSGFQRTDSGEPDSDTFMKGSLGDRIL</sequence>
<comment type="subcellular location">
    <subcellularLocation>
        <location evidence="2">Mitochondrion</location>
    </subcellularLocation>
</comment>
<dbReference type="EMBL" id="FWEW01000837">
    <property type="protein sequence ID" value="SLM35898.1"/>
    <property type="molecule type" value="Genomic_DNA"/>
</dbReference>
<dbReference type="PANTHER" id="PTHR13475:SF3">
    <property type="entry name" value="NEUGRIN"/>
    <property type="match status" value="1"/>
</dbReference>
<dbReference type="GO" id="GO:0005634">
    <property type="term" value="C:nucleus"/>
    <property type="evidence" value="ECO:0007669"/>
    <property type="project" value="TreeGrafter"/>
</dbReference>
<dbReference type="InterPro" id="IPR010487">
    <property type="entry name" value="NGRN/Rrg9"/>
</dbReference>
<feature type="region of interest" description="Disordered" evidence="6">
    <location>
        <begin position="1"/>
        <end position="36"/>
    </location>
</feature>
<evidence type="ECO:0000256" key="6">
    <source>
        <dbReference type="SAM" id="MobiDB-lite"/>
    </source>
</evidence>
<comment type="similarity">
    <text evidence="3">Belongs to the RRG9 family.</text>
</comment>
<organism evidence="7 8">
    <name type="scientific">Lasallia pustulata</name>
    <dbReference type="NCBI Taxonomy" id="136370"/>
    <lineage>
        <taxon>Eukaryota</taxon>
        <taxon>Fungi</taxon>
        <taxon>Dikarya</taxon>
        <taxon>Ascomycota</taxon>
        <taxon>Pezizomycotina</taxon>
        <taxon>Lecanoromycetes</taxon>
        <taxon>OSLEUM clade</taxon>
        <taxon>Umbilicariomycetidae</taxon>
        <taxon>Umbilicariales</taxon>
        <taxon>Umbilicariaceae</taxon>
        <taxon>Lasallia</taxon>
    </lineage>
</organism>
<dbReference type="Pfam" id="PF06413">
    <property type="entry name" value="Neugrin"/>
    <property type="match status" value="1"/>
</dbReference>
<dbReference type="Proteomes" id="UP000192927">
    <property type="component" value="Unassembled WGS sequence"/>
</dbReference>
<reference evidence="8" key="1">
    <citation type="submission" date="2017-03" db="EMBL/GenBank/DDBJ databases">
        <authorList>
            <person name="Sharma R."/>
            <person name="Thines M."/>
        </authorList>
    </citation>
    <scope>NUCLEOTIDE SEQUENCE [LARGE SCALE GENOMIC DNA]</scope>
</reference>
<keyword evidence="8" id="KW-1185">Reference proteome</keyword>
<evidence type="ECO:0000256" key="5">
    <source>
        <dbReference type="ARBA" id="ARBA00022946"/>
    </source>
</evidence>
<dbReference type="GO" id="GO:0005739">
    <property type="term" value="C:mitochondrion"/>
    <property type="evidence" value="ECO:0007669"/>
    <property type="project" value="UniProtKB-SubCell"/>
</dbReference>
<name>A0A1W5CYE9_9LECA</name>
<feature type="region of interest" description="Disordered" evidence="6">
    <location>
        <begin position="154"/>
        <end position="210"/>
    </location>
</feature>
<evidence type="ECO:0000313" key="7">
    <source>
        <dbReference type="EMBL" id="SLM35898.1"/>
    </source>
</evidence>
<keyword evidence="5" id="KW-0809">Transit peptide</keyword>
<dbReference type="AlphaFoldDB" id="A0A1W5CYE9"/>
<protein>
    <recommendedName>
        <fullName evidence="4">Required for respiratory growth protein 9, mitochondrial</fullName>
    </recommendedName>
</protein>
<proteinExistence type="inferred from homology"/>
<comment type="function">
    <text evidence="1">Required for respiratory activity and maintenance and expression of the mitochondrial genome.</text>
</comment>
<evidence type="ECO:0000256" key="1">
    <source>
        <dbReference type="ARBA" id="ARBA00003548"/>
    </source>
</evidence>
<evidence type="ECO:0000256" key="3">
    <source>
        <dbReference type="ARBA" id="ARBA00010895"/>
    </source>
</evidence>
<evidence type="ECO:0000313" key="8">
    <source>
        <dbReference type="Proteomes" id="UP000192927"/>
    </source>
</evidence>
<accession>A0A1W5CYE9</accession>
<evidence type="ECO:0000256" key="2">
    <source>
        <dbReference type="ARBA" id="ARBA00004173"/>
    </source>
</evidence>